<dbReference type="GO" id="GO:0005829">
    <property type="term" value="C:cytosol"/>
    <property type="evidence" value="ECO:0007669"/>
    <property type="project" value="UniProtKB-ARBA"/>
</dbReference>
<dbReference type="eggNOG" id="COG1278">
    <property type="taxonomic scope" value="Bacteria"/>
</dbReference>
<dbReference type="PRINTS" id="PR00050">
    <property type="entry name" value="COLDSHOCK"/>
</dbReference>
<dbReference type="InterPro" id="IPR002059">
    <property type="entry name" value="CSP_DNA-bd"/>
</dbReference>
<gene>
    <name evidence="5" type="ordered locus">Sde_3828</name>
</gene>
<feature type="domain" description="CSD" evidence="4">
    <location>
        <begin position="19"/>
        <end position="85"/>
    </location>
</feature>
<evidence type="ECO:0000313" key="5">
    <source>
        <dbReference type="EMBL" id="ABD83083.1"/>
    </source>
</evidence>
<evidence type="ECO:0000256" key="2">
    <source>
        <dbReference type="ARBA" id="ARBA00022490"/>
    </source>
</evidence>
<dbReference type="PANTHER" id="PTHR46565">
    <property type="entry name" value="COLD SHOCK DOMAIN PROTEIN 2"/>
    <property type="match status" value="1"/>
</dbReference>
<dbReference type="Pfam" id="PF00313">
    <property type="entry name" value="CSD"/>
    <property type="match status" value="1"/>
</dbReference>
<sequence>MVIARINFKNSPNKEEMSMSKGTVKWFNADKGFGFITPADGGKDLFVHHSEIQAGGGYATLNDGQEVEFEVGQGQKGPCANKVQPL</sequence>
<dbReference type="EMBL" id="CP000282">
    <property type="protein sequence ID" value="ABD83083.1"/>
    <property type="molecule type" value="Genomic_DNA"/>
</dbReference>
<organism evidence="5 6">
    <name type="scientific">Saccharophagus degradans (strain 2-40 / ATCC 43961 / DSM 17024)</name>
    <dbReference type="NCBI Taxonomy" id="203122"/>
    <lineage>
        <taxon>Bacteria</taxon>
        <taxon>Pseudomonadati</taxon>
        <taxon>Pseudomonadota</taxon>
        <taxon>Gammaproteobacteria</taxon>
        <taxon>Cellvibrionales</taxon>
        <taxon>Cellvibrionaceae</taxon>
        <taxon>Saccharophagus</taxon>
    </lineage>
</organism>
<dbReference type="AlphaFoldDB" id="Q21DZ6"/>
<reference evidence="5 6" key="1">
    <citation type="journal article" date="2008" name="PLoS Genet.">
        <title>Complete genome sequence of the complex carbohydrate-degrading marine bacterium, Saccharophagus degradans strain 2-40 T.</title>
        <authorList>
            <person name="Weiner R.M."/>
            <person name="Taylor L.E.II."/>
            <person name="Henrissat B."/>
            <person name="Hauser L."/>
            <person name="Land M."/>
            <person name="Coutinho P.M."/>
            <person name="Rancurel C."/>
            <person name="Saunders E.H."/>
            <person name="Longmire A.G."/>
            <person name="Zhang H."/>
            <person name="Bayer E.A."/>
            <person name="Gilbert H.J."/>
            <person name="Larimer F."/>
            <person name="Zhulin I.B."/>
            <person name="Ekborg N.A."/>
            <person name="Lamed R."/>
            <person name="Richardson P.M."/>
            <person name="Borovok I."/>
            <person name="Hutcheson S."/>
        </authorList>
    </citation>
    <scope>NUCLEOTIDE SEQUENCE [LARGE SCALE GENOMIC DNA]</scope>
    <source>
        <strain evidence="6">2-40 / ATCC 43961 / DSM 17024</strain>
    </source>
</reference>
<name>Q21DZ6_SACD2</name>
<dbReference type="Gene3D" id="2.40.50.140">
    <property type="entry name" value="Nucleic acid-binding proteins"/>
    <property type="match status" value="1"/>
</dbReference>
<evidence type="ECO:0000259" key="4">
    <source>
        <dbReference type="PROSITE" id="PS51857"/>
    </source>
</evidence>
<keyword evidence="2" id="KW-0963">Cytoplasm</keyword>
<dbReference type="PROSITE" id="PS51857">
    <property type="entry name" value="CSD_2"/>
    <property type="match status" value="1"/>
</dbReference>
<comment type="subcellular location">
    <subcellularLocation>
        <location evidence="1 3">Cytoplasm</location>
    </subcellularLocation>
</comment>
<dbReference type="HOGENOM" id="CLU_117621_2_1_6"/>
<keyword evidence="6" id="KW-1185">Reference proteome</keyword>
<dbReference type="PANTHER" id="PTHR46565:SF20">
    <property type="entry name" value="COLD SHOCK DOMAIN-CONTAINING PROTEIN 4"/>
    <property type="match status" value="1"/>
</dbReference>
<dbReference type="InterPro" id="IPR012340">
    <property type="entry name" value="NA-bd_OB-fold"/>
</dbReference>
<dbReference type="SUPFAM" id="SSF50249">
    <property type="entry name" value="Nucleic acid-binding proteins"/>
    <property type="match status" value="1"/>
</dbReference>
<dbReference type="SMART" id="SM00357">
    <property type="entry name" value="CSP"/>
    <property type="match status" value="1"/>
</dbReference>
<dbReference type="STRING" id="203122.Sde_3828"/>
<dbReference type="PROSITE" id="PS00352">
    <property type="entry name" value="CSD_1"/>
    <property type="match status" value="1"/>
</dbReference>
<dbReference type="Proteomes" id="UP000001947">
    <property type="component" value="Chromosome"/>
</dbReference>
<dbReference type="InterPro" id="IPR011129">
    <property type="entry name" value="CSD"/>
</dbReference>
<keyword evidence="5" id="KW-0238">DNA-binding</keyword>
<protein>
    <submittedName>
        <fullName evidence="5">Cold-shock DNA-binding protein family</fullName>
    </submittedName>
</protein>
<evidence type="ECO:0000313" key="6">
    <source>
        <dbReference type="Proteomes" id="UP000001947"/>
    </source>
</evidence>
<dbReference type="CDD" id="cd04458">
    <property type="entry name" value="CSP_CDS"/>
    <property type="match status" value="1"/>
</dbReference>
<evidence type="ECO:0000256" key="1">
    <source>
        <dbReference type="ARBA" id="ARBA00004496"/>
    </source>
</evidence>
<dbReference type="FunFam" id="2.40.50.140:FF:000006">
    <property type="entry name" value="Cold shock protein CspC"/>
    <property type="match status" value="1"/>
</dbReference>
<evidence type="ECO:0000256" key="3">
    <source>
        <dbReference type="RuleBase" id="RU000408"/>
    </source>
</evidence>
<dbReference type="GO" id="GO:0003677">
    <property type="term" value="F:DNA binding"/>
    <property type="evidence" value="ECO:0007669"/>
    <property type="project" value="UniProtKB-KW"/>
</dbReference>
<dbReference type="KEGG" id="sde:Sde_3828"/>
<dbReference type="InterPro" id="IPR019844">
    <property type="entry name" value="CSD_CS"/>
</dbReference>
<accession>Q21DZ6</accession>
<proteinExistence type="predicted"/>